<sequence length="356" mass="38549">MKIQSKGGAAGGAETLVPMKSLYDRIDQVRTARKDLPKQLRDIAEEIPGAWTRNTLRQLAVDLDRNVSSAHLVAHYPEHCWLLTLQSSAATTDALTAMLEQSAFQHGLRTKKIRTIAYPVVLLAIAATLMTAVIAILVPTFDEMYREFELRLPVTTEALVNVSRAVNAHPLVTVALLIAFLACLAGGLWAWIGNGVLKTKLLGPRIDGQTIRQSLAKTSLQVAELLDEGIELDRALKIAAESASEVTVRTLVGDLAIQAGHDAGNLHRTRAAMVFPPNFLFALSPTRPSTGSIASAPNTTMLRELAASYRELSIRRRDWIAFVLGQITVIGVGLMIGFLVLALFSPMISLVSALSS</sequence>
<dbReference type="AlphaFoldDB" id="A0A5B9MQI1"/>
<organism evidence="2 3">
    <name type="scientific">Stieleria maiorica</name>
    <dbReference type="NCBI Taxonomy" id="2795974"/>
    <lineage>
        <taxon>Bacteria</taxon>
        <taxon>Pseudomonadati</taxon>
        <taxon>Planctomycetota</taxon>
        <taxon>Planctomycetia</taxon>
        <taxon>Pirellulales</taxon>
        <taxon>Pirellulaceae</taxon>
        <taxon>Stieleria</taxon>
    </lineage>
</organism>
<gene>
    <name evidence="2" type="primary">gspF_2</name>
    <name evidence="2" type="ORF">Mal15_66120</name>
</gene>
<accession>A0A5B9MQI1</accession>
<name>A0A5B9MQI1_9BACT</name>
<protein>
    <submittedName>
        <fullName evidence="2">Type II secretion system protein F</fullName>
    </submittedName>
</protein>
<dbReference type="InterPro" id="IPR003004">
    <property type="entry name" value="GspF/PilC"/>
</dbReference>
<evidence type="ECO:0000313" key="2">
    <source>
        <dbReference type="EMBL" id="QEG02491.1"/>
    </source>
</evidence>
<evidence type="ECO:0000313" key="3">
    <source>
        <dbReference type="Proteomes" id="UP000321353"/>
    </source>
</evidence>
<reference evidence="2 3" key="1">
    <citation type="submission" date="2019-02" db="EMBL/GenBank/DDBJ databases">
        <title>Planctomycetal bacteria perform biofilm scaping via a novel small molecule.</title>
        <authorList>
            <person name="Jeske O."/>
            <person name="Boedeker C."/>
            <person name="Wiegand S."/>
            <person name="Breitling P."/>
            <person name="Kallscheuer N."/>
            <person name="Jogler M."/>
            <person name="Rohde M."/>
            <person name="Petersen J."/>
            <person name="Medema M.H."/>
            <person name="Surup F."/>
            <person name="Jogler C."/>
        </authorList>
    </citation>
    <scope>NUCLEOTIDE SEQUENCE [LARGE SCALE GENOMIC DNA]</scope>
    <source>
        <strain evidence="2 3">Mal15</strain>
    </source>
</reference>
<dbReference type="PANTHER" id="PTHR30012">
    <property type="entry name" value="GENERAL SECRETION PATHWAY PROTEIN"/>
    <property type="match status" value="1"/>
</dbReference>
<keyword evidence="1" id="KW-0812">Transmembrane</keyword>
<keyword evidence="3" id="KW-1185">Reference proteome</keyword>
<feature type="transmembrane region" description="Helical" evidence="1">
    <location>
        <begin position="171"/>
        <end position="192"/>
    </location>
</feature>
<dbReference type="PRINTS" id="PR00812">
    <property type="entry name" value="BCTERIALGSPF"/>
</dbReference>
<keyword evidence="1" id="KW-1133">Transmembrane helix</keyword>
<dbReference type="KEGG" id="smam:Mal15_66120"/>
<feature type="transmembrane region" description="Helical" evidence="1">
    <location>
        <begin position="116"/>
        <end position="138"/>
    </location>
</feature>
<dbReference type="EMBL" id="CP036264">
    <property type="protein sequence ID" value="QEG02491.1"/>
    <property type="molecule type" value="Genomic_DNA"/>
</dbReference>
<dbReference type="PANTHER" id="PTHR30012:SF0">
    <property type="entry name" value="TYPE II SECRETION SYSTEM PROTEIN F-RELATED"/>
    <property type="match status" value="1"/>
</dbReference>
<dbReference type="Proteomes" id="UP000321353">
    <property type="component" value="Chromosome"/>
</dbReference>
<dbReference type="RefSeq" id="WP_147871423.1">
    <property type="nucleotide sequence ID" value="NZ_CP036264.1"/>
</dbReference>
<keyword evidence="1" id="KW-0472">Membrane</keyword>
<proteinExistence type="predicted"/>
<feature type="transmembrane region" description="Helical" evidence="1">
    <location>
        <begin position="319"/>
        <end position="344"/>
    </location>
</feature>
<evidence type="ECO:0000256" key="1">
    <source>
        <dbReference type="SAM" id="Phobius"/>
    </source>
</evidence>